<protein>
    <submittedName>
        <fullName evidence="2">Uncharacterized protein</fullName>
    </submittedName>
</protein>
<evidence type="ECO:0000313" key="2">
    <source>
        <dbReference type="EMBL" id="KAJ7636479.1"/>
    </source>
</evidence>
<dbReference type="Proteomes" id="UP001221142">
    <property type="component" value="Unassembled WGS sequence"/>
</dbReference>
<comment type="caution">
    <text evidence="2">The sequence shown here is derived from an EMBL/GenBank/DDBJ whole genome shotgun (WGS) entry which is preliminary data.</text>
</comment>
<dbReference type="EMBL" id="JARKIF010000006">
    <property type="protein sequence ID" value="KAJ7636479.1"/>
    <property type="molecule type" value="Genomic_DNA"/>
</dbReference>
<reference evidence="2" key="1">
    <citation type="submission" date="2023-03" db="EMBL/GenBank/DDBJ databases">
        <title>Massive genome expansion in bonnet fungi (Mycena s.s.) driven by repeated elements and novel gene families across ecological guilds.</title>
        <authorList>
            <consortium name="Lawrence Berkeley National Laboratory"/>
            <person name="Harder C.B."/>
            <person name="Miyauchi S."/>
            <person name="Viragh M."/>
            <person name="Kuo A."/>
            <person name="Thoen E."/>
            <person name="Andreopoulos B."/>
            <person name="Lu D."/>
            <person name="Skrede I."/>
            <person name="Drula E."/>
            <person name="Henrissat B."/>
            <person name="Morin E."/>
            <person name="Kohler A."/>
            <person name="Barry K."/>
            <person name="LaButti K."/>
            <person name="Morin E."/>
            <person name="Salamov A."/>
            <person name="Lipzen A."/>
            <person name="Mereny Z."/>
            <person name="Hegedus B."/>
            <person name="Baldrian P."/>
            <person name="Stursova M."/>
            <person name="Weitz H."/>
            <person name="Taylor A."/>
            <person name="Grigoriev I.V."/>
            <person name="Nagy L.G."/>
            <person name="Martin F."/>
            <person name="Kauserud H."/>
        </authorList>
    </citation>
    <scope>NUCLEOTIDE SEQUENCE</scope>
    <source>
        <strain evidence="2">9284</strain>
    </source>
</reference>
<accession>A0AAD7FSY9</accession>
<evidence type="ECO:0000313" key="3">
    <source>
        <dbReference type="Proteomes" id="UP001221142"/>
    </source>
</evidence>
<proteinExistence type="predicted"/>
<feature type="region of interest" description="Disordered" evidence="1">
    <location>
        <begin position="344"/>
        <end position="392"/>
    </location>
</feature>
<name>A0AAD7FSY9_9AGAR</name>
<keyword evidence="3" id="KW-1185">Reference proteome</keyword>
<feature type="compositionally biased region" description="Low complexity" evidence="1">
    <location>
        <begin position="355"/>
        <end position="365"/>
    </location>
</feature>
<sequence length="511" mass="56863">MCTYIQLTSFGMVLVLELSPPSLDIMIIQANFFDQQQQILLRNLEDNWWNNTSMNVKSPGPSVKRPSSPRLKLNLEDSGTETEVVSSGCSPSSCTAPRSSWKTEVRAGKAEEEHTSLDKVQSTELIETMVPLREILSRRDADWSRAFSKGCVEYIPETDRRIGKPRTVVPMYQAGRKHAVERAKFNTNHDGRWTPWQQGEHPVEVAGGESNCCRPRLSSMPRLEIGDSEGCSAGQGAQAGAWRIGIELDCPAFHTIVQLYQKLRDTDPVMMPDNEFAKHLVTLMTPSEAWRYCRDTLRDKVRQGEAMQTPVSSAAVLQRLKTEEVEMGIAPSMIAINALRVGKGKSRDTGDAVPSAYAAQSSNQANRRDEKSHQQQIKRPAPFSNEQRSVPRKACSNKYCETPRGHLIEDCFSYGGGKVGRYPDSFKGKRDVHLAPEARTAARHKQALESGPGDRFAGMVEYEDEDMEEEENGAGTGDRFTGMIGHTEDTEEDVEKVIGTVGDAFAFMLGR</sequence>
<gene>
    <name evidence="2" type="ORF">FB45DRAFT_1138151</name>
</gene>
<dbReference type="AlphaFoldDB" id="A0AAD7FSY9"/>
<evidence type="ECO:0000256" key="1">
    <source>
        <dbReference type="SAM" id="MobiDB-lite"/>
    </source>
</evidence>
<organism evidence="2 3">
    <name type="scientific">Roridomyces roridus</name>
    <dbReference type="NCBI Taxonomy" id="1738132"/>
    <lineage>
        <taxon>Eukaryota</taxon>
        <taxon>Fungi</taxon>
        <taxon>Dikarya</taxon>
        <taxon>Basidiomycota</taxon>
        <taxon>Agaricomycotina</taxon>
        <taxon>Agaricomycetes</taxon>
        <taxon>Agaricomycetidae</taxon>
        <taxon>Agaricales</taxon>
        <taxon>Marasmiineae</taxon>
        <taxon>Mycenaceae</taxon>
        <taxon>Roridomyces</taxon>
    </lineage>
</organism>